<gene>
    <name evidence="1" type="ORF">QBC41DRAFT_396169</name>
</gene>
<keyword evidence="2" id="KW-1185">Reference proteome</keyword>
<reference evidence="1" key="1">
    <citation type="submission" date="2023-06" db="EMBL/GenBank/DDBJ databases">
        <title>Genome-scale phylogeny and comparative genomics of the fungal order Sordariales.</title>
        <authorList>
            <consortium name="Lawrence Berkeley National Laboratory"/>
            <person name="Hensen N."/>
            <person name="Bonometti L."/>
            <person name="Westerberg I."/>
            <person name="Brannstrom I.O."/>
            <person name="Guillou S."/>
            <person name="Cros-Aarteil S."/>
            <person name="Calhoun S."/>
            <person name="Haridas S."/>
            <person name="Kuo A."/>
            <person name="Mondo S."/>
            <person name="Pangilinan J."/>
            <person name="Riley R."/>
            <person name="Labutti K."/>
            <person name="Andreopoulos B."/>
            <person name="Lipzen A."/>
            <person name="Chen C."/>
            <person name="Yanf M."/>
            <person name="Daum C."/>
            <person name="Ng V."/>
            <person name="Clum A."/>
            <person name="Steindorff A."/>
            <person name="Ohm R."/>
            <person name="Martin F."/>
            <person name="Silar P."/>
            <person name="Natvig D."/>
            <person name="Lalanne C."/>
            <person name="Gautier V."/>
            <person name="Ament-Velasquez S.L."/>
            <person name="Kruys A."/>
            <person name="Hutchinson M.I."/>
            <person name="Powell A.J."/>
            <person name="Barry K."/>
            <person name="Miller A.N."/>
            <person name="Grigoriev I.V."/>
            <person name="Debuchy R."/>
            <person name="Gladieux P."/>
            <person name="Thoren M.H."/>
            <person name="Johannesson H."/>
        </authorList>
    </citation>
    <scope>NUCLEOTIDE SEQUENCE</scope>
    <source>
        <strain evidence="1">CBS 307.81</strain>
    </source>
</reference>
<dbReference type="Gene3D" id="3.90.79.10">
    <property type="entry name" value="Nucleoside Triphosphate Pyrophosphohydrolase"/>
    <property type="match status" value="1"/>
</dbReference>
<evidence type="ECO:0000313" key="2">
    <source>
        <dbReference type="Proteomes" id="UP001174997"/>
    </source>
</evidence>
<name>A0AA40D8S7_9PEZI</name>
<organism evidence="1 2">
    <name type="scientific">Cercophora samala</name>
    <dbReference type="NCBI Taxonomy" id="330535"/>
    <lineage>
        <taxon>Eukaryota</taxon>
        <taxon>Fungi</taxon>
        <taxon>Dikarya</taxon>
        <taxon>Ascomycota</taxon>
        <taxon>Pezizomycotina</taxon>
        <taxon>Sordariomycetes</taxon>
        <taxon>Sordariomycetidae</taxon>
        <taxon>Sordariales</taxon>
        <taxon>Lasiosphaeriaceae</taxon>
        <taxon>Cercophora</taxon>
    </lineage>
</organism>
<protein>
    <submittedName>
        <fullName evidence="1">Uncharacterized protein</fullName>
    </submittedName>
</protein>
<evidence type="ECO:0000313" key="1">
    <source>
        <dbReference type="EMBL" id="KAK0667299.1"/>
    </source>
</evidence>
<comment type="caution">
    <text evidence="1">The sequence shown here is derived from an EMBL/GenBank/DDBJ whole genome shotgun (WGS) entry which is preliminary data.</text>
</comment>
<sequence>MASTPVPDTNLILAVLKRGNGFMEGDGIRVWQPRQDFPVWRFTILLKRGNQIYLVDSDTVVKCGVIPDSTARIFKHDHRLSSFFDFIKTKNIEVQPDNHMQLKSKYCTTPETLNRAIKDILDAAWRLRGNPFGNLQPALMPLHTEAPIPTSRCGILPGVKVPATLVPVLGITTHFAVLNIWRAPQGDHELLVRRLPGGPRYGGATLAPFFTTNVSALDASPLAALKRVAGGNISSWLFDNNNFFVPKGKICSTHVHGPEYGEVQEGVLEFSRRYIFDVVMPRNRHISELGVEADQFVWLTFQQLERELFTNKFSPENGLVVLDFLLRYHILHNRVGWELLNDIVARMRYDSSGAQY</sequence>
<proteinExistence type="predicted"/>
<dbReference type="AlphaFoldDB" id="A0AA40D8S7"/>
<accession>A0AA40D8S7</accession>
<dbReference type="Proteomes" id="UP001174997">
    <property type="component" value="Unassembled WGS sequence"/>
</dbReference>
<dbReference type="EMBL" id="JAULSY010000074">
    <property type="protein sequence ID" value="KAK0667299.1"/>
    <property type="molecule type" value="Genomic_DNA"/>
</dbReference>